<comment type="caution">
    <text evidence="2">The sequence shown here is derived from an EMBL/GenBank/DDBJ whole genome shotgun (WGS) entry which is preliminary data.</text>
</comment>
<evidence type="ECO:0000259" key="1">
    <source>
        <dbReference type="Pfam" id="PF21056"/>
    </source>
</evidence>
<protein>
    <recommendedName>
        <fullName evidence="1">ZSWIM1/3 RNaseH-like domain-containing protein</fullName>
    </recommendedName>
</protein>
<dbReference type="PANTHER" id="PTHR31569:SF4">
    <property type="entry name" value="SWIM-TYPE DOMAIN-CONTAINING PROTEIN"/>
    <property type="match status" value="1"/>
</dbReference>
<dbReference type="AlphaFoldDB" id="A0AAV2Z2C2"/>
<gene>
    <name evidence="2" type="ORF">N0F65_001873</name>
</gene>
<organism evidence="2 3">
    <name type="scientific">Lagenidium giganteum</name>
    <dbReference type="NCBI Taxonomy" id="4803"/>
    <lineage>
        <taxon>Eukaryota</taxon>
        <taxon>Sar</taxon>
        <taxon>Stramenopiles</taxon>
        <taxon>Oomycota</taxon>
        <taxon>Peronosporomycetes</taxon>
        <taxon>Pythiales</taxon>
        <taxon>Pythiaceae</taxon>
    </lineage>
</organism>
<keyword evidence="3" id="KW-1185">Reference proteome</keyword>
<dbReference type="InterPro" id="IPR048324">
    <property type="entry name" value="ZSWIM1-3_RNaseH-like"/>
</dbReference>
<dbReference type="PANTHER" id="PTHR31569">
    <property type="entry name" value="SWIM-TYPE DOMAIN-CONTAINING PROTEIN"/>
    <property type="match status" value="1"/>
</dbReference>
<dbReference type="InterPro" id="IPR052579">
    <property type="entry name" value="Zinc_finger_SWIM"/>
</dbReference>
<sequence length="91" mass="10546">MVHDSRGDGQHEHHSLIENELYETMLSCLESFKRGDPAWTSIEAVLIDQDITEMAAIENAFAGIAVLLCYWHVVKYWQKELHNVRKYKITA</sequence>
<feature type="domain" description="ZSWIM1/3 RNaseH-like" evidence="1">
    <location>
        <begin position="1"/>
        <end position="66"/>
    </location>
</feature>
<dbReference type="Proteomes" id="UP001146120">
    <property type="component" value="Unassembled WGS sequence"/>
</dbReference>
<proteinExistence type="predicted"/>
<accession>A0AAV2Z2C2</accession>
<evidence type="ECO:0000313" key="2">
    <source>
        <dbReference type="EMBL" id="DAZ99636.1"/>
    </source>
</evidence>
<reference evidence="2" key="1">
    <citation type="submission" date="2022-11" db="EMBL/GenBank/DDBJ databases">
        <authorList>
            <person name="Morgan W.R."/>
            <person name="Tartar A."/>
        </authorList>
    </citation>
    <scope>NUCLEOTIDE SEQUENCE</scope>
    <source>
        <strain evidence="2">ARSEF 373</strain>
    </source>
</reference>
<dbReference type="Pfam" id="PF21056">
    <property type="entry name" value="ZSWIM1-3_RNaseH-like"/>
    <property type="match status" value="1"/>
</dbReference>
<reference evidence="2" key="2">
    <citation type="journal article" date="2023" name="Microbiol Resour">
        <title>Decontamination and Annotation of the Draft Genome Sequence of the Oomycete Lagenidium giganteum ARSEF 373.</title>
        <authorList>
            <person name="Morgan W.R."/>
            <person name="Tartar A."/>
        </authorList>
    </citation>
    <scope>NUCLEOTIDE SEQUENCE</scope>
    <source>
        <strain evidence="2">ARSEF 373</strain>
    </source>
</reference>
<name>A0AAV2Z2C2_9STRA</name>
<evidence type="ECO:0000313" key="3">
    <source>
        <dbReference type="Proteomes" id="UP001146120"/>
    </source>
</evidence>
<dbReference type="EMBL" id="DAKRPA010000079">
    <property type="protein sequence ID" value="DAZ99636.1"/>
    <property type="molecule type" value="Genomic_DNA"/>
</dbReference>